<keyword evidence="5 8" id="KW-0460">Magnesium</keyword>
<dbReference type="InterPro" id="IPR025877">
    <property type="entry name" value="MobA-like_NTP_Trfase"/>
</dbReference>
<dbReference type="GO" id="GO:0005525">
    <property type="term" value="F:GTP binding"/>
    <property type="evidence" value="ECO:0007669"/>
    <property type="project" value="UniProtKB-UniRule"/>
</dbReference>
<comment type="similarity">
    <text evidence="8">Belongs to the MobA family.</text>
</comment>
<accession>A0A841Q6N8</accession>
<evidence type="ECO:0000259" key="9">
    <source>
        <dbReference type="Pfam" id="PF12804"/>
    </source>
</evidence>
<keyword evidence="3 8" id="KW-0479">Metal-binding</keyword>
<keyword evidence="2 8" id="KW-0808">Transferase</keyword>
<evidence type="ECO:0000313" key="11">
    <source>
        <dbReference type="Proteomes" id="UP000581688"/>
    </source>
</evidence>
<evidence type="ECO:0000256" key="2">
    <source>
        <dbReference type="ARBA" id="ARBA00022679"/>
    </source>
</evidence>
<dbReference type="InterPro" id="IPR013482">
    <property type="entry name" value="Molybde_CF_guanTrfase"/>
</dbReference>
<reference evidence="10 11" key="1">
    <citation type="submission" date="2020-08" db="EMBL/GenBank/DDBJ databases">
        <title>Genomic Encyclopedia of Type Strains, Phase IV (KMG-IV): sequencing the most valuable type-strain genomes for metagenomic binning, comparative biology and taxonomic classification.</title>
        <authorList>
            <person name="Goeker M."/>
        </authorList>
    </citation>
    <scope>NUCLEOTIDE SEQUENCE [LARGE SCALE GENOMIC DNA]</scope>
    <source>
        <strain evidence="10 11">DSM 19612</strain>
    </source>
</reference>
<comment type="cofactor">
    <cofactor evidence="8">
        <name>Mg(2+)</name>
        <dbReference type="ChEBI" id="CHEBI:18420"/>
    </cofactor>
</comment>
<comment type="function">
    <text evidence="8">Transfers a GMP moiety from GTP to Mo-molybdopterin (Mo-MPT) cofactor (Moco or molybdenum cofactor) to form Mo-molybdopterin guanine dinucleotide (Mo-MGD) cofactor.</text>
</comment>
<dbReference type="AlphaFoldDB" id="A0A841Q6N8"/>
<keyword evidence="11" id="KW-1185">Reference proteome</keyword>
<evidence type="ECO:0000256" key="4">
    <source>
        <dbReference type="ARBA" id="ARBA00022741"/>
    </source>
</evidence>
<dbReference type="Pfam" id="PF12804">
    <property type="entry name" value="NTP_transf_3"/>
    <property type="match status" value="1"/>
</dbReference>
<dbReference type="SUPFAM" id="SSF53448">
    <property type="entry name" value="Nucleotide-diphospho-sugar transferases"/>
    <property type="match status" value="1"/>
</dbReference>
<comment type="domain">
    <text evidence="8">The N-terminal domain determines nucleotide recognition and specific binding, while the C-terminal domain determines the specific binding to the target protein.</text>
</comment>
<feature type="binding site" evidence="8">
    <location>
        <position position="22"/>
    </location>
    <ligand>
        <name>GTP</name>
        <dbReference type="ChEBI" id="CHEBI:37565"/>
    </ligand>
</feature>
<dbReference type="Gene3D" id="3.90.550.10">
    <property type="entry name" value="Spore Coat Polysaccharide Biosynthesis Protein SpsA, Chain A"/>
    <property type="match status" value="1"/>
</dbReference>
<sequence>MSKKMTGIILAGGLSKRFGSPKAFAMHNGIPFYQYSIQALAPFCDKIIIVTRPELENRFHVDKQFVHIIHDTEQYIGQGPLAGIHAAMGKTNGEWYIVLPIDVPFVKSWVFEELKKSITQNKEAIVPLVNGKAQPLIAIYNYSIKGKIEKQLENEKRSLHNLLEKIKVEYIVFQDWEPFQNINKVEDLK</sequence>
<evidence type="ECO:0000256" key="3">
    <source>
        <dbReference type="ARBA" id="ARBA00022723"/>
    </source>
</evidence>
<dbReference type="GO" id="GO:0006777">
    <property type="term" value="P:Mo-molybdopterin cofactor biosynthetic process"/>
    <property type="evidence" value="ECO:0007669"/>
    <property type="project" value="UniProtKB-KW"/>
</dbReference>
<feature type="binding site" evidence="8">
    <location>
        <position position="102"/>
    </location>
    <ligand>
        <name>GTP</name>
        <dbReference type="ChEBI" id="CHEBI:37565"/>
    </ligand>
</feature>
<feature type="binding site" evidence="8">
    <location>
        <position position="102"/>
    </location>
    <ligand>
        <name>Mg(2+)</name>
        <dbReference type="ChEBI" id="CHEBI:18420"/>
    </ligand>
</feature>
<evidence type="ECO:0000256" key="6">
    <source>
        <dbReference type="ARBA" id="ARBA00023134"/>
    </source>
</evidence>
<organism evidence="10 11">
    <name type="scientific">Salirhabdus euzebyi</name>
    <dbReference type="NCBI Taxonomy" id="394506"/>
    <lineage>
        <taxon>Bacteria</taxon>
        <taxon>Bacillati</taxon>
        <taxon>Bacillota</taxon>
        <taxon>Bacilli</taxon>
        <taxon>Bacillales</taxon>
        <taxon>Bacillaceae</taxon>
        <taxon>Salirhabdus</taxon>
    </lineage>
</organism>
<dbReference type="CDD" id="cd02503">
    <property type="entry name" value="MobA"/>
    <property type="match status" value="1"/>
</dbReference>
<proteinExistence type="inferred from homology"/>
<evidence type="ECO:0000256" key="7">
    <source>
        <dbReference type="ARBA" id="ARBA00023150"/>
    </source>
</evidence>
<dbReference type="EC" id="2.7.7.77" evidence="8"/>
<keyword evidence="10" id="KW-0548">Nucleotidyltransferase</keyword>
<keyword evidence="1 8" id="KW-0963">Cytoplasm</keyword>
<name>A0A841Q6N8_9BACI</name>
<keyword evidence="4 8" id="KW-0547">Nucleotide-binding</keyword>
<evidence type="ECO:0000256" key="1">
    <source>
        <dbReference type="ARBA" id="ARBA00022490"/>
    </source>
</evidence>
<feature type="binding site" evidence="8">
    <location>
        <begin position="10"/>
        <end position="12"/>
    </location>
    <ligand>
        <name>GTP</name>
        <dbReference type="ChEBI" id="CHEBI:37565"/>
    </ligand>
</feature>
<evidence type="ECO:0000256" key="5">
    <source>
        <dbReference type="ARBA" id="ARBA00022842"/>
    </source>
</evidence>
<dbReference type="EMBL" id="JACHGH010000007">
    <property type="protein sequence ID" value="MBB6454045.1"/>
    <property type="molecule type" value="Genomic_DNA"/>
</dbReference>
<dbReference type="RefSeq" id="WP_174496848.1">
    <property type="nucleotide sequence ID" value="NZ_CADDWK010000009.1"/>
</dbReference>
<dbReference type="PANTHER" id="PTHR19136:SF81">
    <property type="entry name" value="MOLYBDENUM COFACTOR GUANYLYLTRANSFERASE"/>
    <property type="match status" value="1"/>
</dbReference>
<dbReference type="GO" id="GO:0061603">
    <property type="term" value="F:molybdenum cofactor guanylyltransferase activity"/>
    <property type="evidence" value="ECO:0007669"/>
    <property type="project" value="UniProtKB-EC"/>
</dbReference>
<dbReference type="HAMAP" id="MF_00316">
    <property type="entry name" value="MobA"/>
    <property type="match status" value="1"/>
</dbReference>
<comment type="caution">
    <text evidence="8">Lacks conserved residue(s) required for the propagation of feature annotation.</text>
</comment>
<dbReference type="PANTHER" id="PTHR19136">
    <property type="entry name" value="MOLYBDENUM COFACTOR GUANYLYLTRANSFERASE"/>
    <property type="match status" value="1"/>
</dbReference>
<comment type="caution">
    <text evidence="10">The sequence shown here is derived from an EMBL/GenBank/DDBJ whole genome shotgun (WGS) entry which is preliminary data.</text>
</comment>
<gene>
    <name evidence="8" type="primary">mobA</name>
    <name evidence="10" type="ORF">HNQ94_002496</name>
</gene>
<comment type="subcellular location">
    <subcellularLocation>
        <location evidence="8">Cytoplasm</location>
    </subcellularLocation>
</comment>
<keyword evidence="6 8" id="KW-0342">GTP-binding</keyword>
<protein>
    <recommendedName>
        <fullName evidence="8">Probable molybdenum cofactor guanylyltransferase</fullName>
        <shortName evidence="8">MoCo guanylyltransferase</shortName>
        <ecNumber evidence="8">2.7.7.77</ecNumber>
    </recommendedName>
    <alternativeName>
        <fullName evidence="8">GTP:molybdopterin guanylyltransferase</fullName>
    </alternativeName>
    <alternativeName>
        <fullName evidence="8">Mo-MPT guanylyltransferase</fullName>
    </alternativeName>
    <alternativeName>
        <fullName evidence="8">Molybdopterin guanylyltransferase</fullName>
    </alternativeName>
    <alternativeName>
        <fullName evidence="8">Molybdopterin-guanine dinucleotide synthase</fullName>
        <shortName evidence="8">MGD synthase</shortName>
    </alternativeName>
</protein>
<dbReference type="InterPro" id="IPR029044">
    <property type="entry name" value="Nucleotide-diphossugar_trans"/>
</dbReference>
<dbReference type="Proteomes" id="UP000581688">
    <property type="component" value="Unassembled WGS sequence"/>
</dbReference>
<comment type="catalytic activity">
    <reaction evidence="8">
        <text>Mo-molybdopterin + GTP + H(+) = Mo-molybdopterin guanine dinucleotide + diphosphate</text>
        <dbReference type="Rhea" id="RHEA:34243"/>
        <dbReference type="ChEBI" id="CHEBI:15378"/>
        <dbReference type="ChEBI" id="CHEBI:33019"/>
        <dbReference type="ChEBI" id="CHEBI:37565"/>
        <dbReference type="ChEBI" id="CHEBI:71302"/>
        <dbReference type="ChEBI" id="CHEBI:71310"/>
        <dbReference type="EC" id="2.7.7.77"/>
    </reaction>
</comment>
<evidence type="ECO:0000256" key="8">
    <source>
        <dbReference type="HAMAP-Rule" id="MF_00316"/>
    </source>
</evidence>
<evidence type="ECO:0000313" key="10">
    <source>
        <dbReference type="EMBL" id="MBB6454045.1"/>
    </source>
</evidence>
<feature type="domain" description="MobA-like NTP transferase" evidence="9">
    <location>
        <begin position="7"/>
        <end position="164"/>
    </location>
</feature>
<dbReference type="GO" id="GO:0005737">
    <property type="term" value="C:cytoplasm"/>
    <property type="evidence" value="ECO:0007669"/>
    <property type="project" value="UniProtKB-SubCell"/>
</dbReference>
<feature type="binding site" evidence="8">
    <location>
        <position position="71"/>
    </location>
    <ligand>
        <name>GTP</name>
        <dbReference type="ChEBI" id="CHEBI:37565"/>
    </ligand>
</feature>
<dbReference type="GO" id="GO:0046872">
    <property type="term" value="F:metal ion binding"/>
    <property type="evidence" value="ECO:0007669"/>
    <property type="project" value="UniProtKB-KW"/>
</dbReference>
<keyword evidence="7 8" id="KW-0501">Molybdenum cofactor biosynthesis</keyword>